<proteinExistence type="predicted"/>
<evidence type="ECO:0000313" key="2">
    <source>
        <dbReference type="Proteomes" id="UP001500929"/>
    </source>
</evidence>
<protein>
    <submittedName>
        <fullName evidence="1">Uncharacterized protein</fullName>
    </submittedName>
</protein>
<organism evidence="1 2">
    <name type="scientific">Herbiconiux moechotypicola</name>
    <dbReference type="NCBI Taxonomy" id="637393"/>
    <lineage>
        <taxon>Bacteria</taxon>
        <taxon>Bacillati</taxon>
        <taxon>Actinomycetota</taxon>
        <taxon>Actinomycetes</taxon>
        <taxon>Micrococcales</taxon>
        <taxon>Microbacteriaceae</taxon>
        <taxon>Herbiconiux</taxon>
    </lineage>
</organism>
<keyword evidence="2" id="KW-1185">Reference proteome</keyword>
<reference evidence="1 2" key="1">
    <citation type="journal article" date="2019" name="Int. J. Syst. Evol. Microbiol.">
        <title>The Global Catalogue of Microorganisms (GCM) 10K type strain sequencing project: providing services to taxonomists for standard genome sequencing and annotation.</title>
        <authorList>
            <consortium name="The Broad Institute Genomics Platform"/>
            <consortium name="The Broad Institute Genome Sequencing Center for Infectious Disease"/>
            <person name="Wu L."/>
            <person name="Ma J."/>
        </authorList>
    </citation>
    <scope>NUCLEOTIDE SEQUENCE [LARGE SCALE GENOMIC DNA]</scope>
    <source>
        <strain evidence="1 2">JCM 16117</strain>
    </source>
</reference>
<evidence type="ECO:0000313" key="1">
    <source>
        <dbReference type="EMBL" id="GAA2244162.1"/>
    </source>
</evidence>
<dbReference type="EMBL" id="BAAAQY010000010">
    <property type="protein sequence ID" value="GAA2244162.1"/>
    <property type="molecule type" value="Genomic_DNA"/>
</dbReference>
<name>A0ABN3DYW8_9MICO</name>
<sequence>MRRTYDTALADVVVVRREGPKRWRLAVHRFTGEVLSTTVLHVEGDFRSSVLRLVDRTLATVDLGAHPAAWVDGGDTWSAPLRALADLRGSNRVLI</sequence>
<comment type="caution">
    <text evidence="1">The sequence shown here is derived from an EMBL/GenBank/DDBJ whole genome shotgun (WGS) entry which is preliminary data.</text>
</comment>
<gene>
    <name evidence="1" type="ORF">GCM10009851_31770</name>
</gene>
<dbReference type="RefSeq" id="WP_259480296.1">
    <property type="nucleotide sequence ID" value="NZ_BAAAQY010000010.1"/>
</dbReference>
<dbReference type="Proteomes" id="UP001500929">
    <property type="component" value="Unassembled WGS sequence"/>
</dbReference>
<accession>A0ABN3DYW8</accession>